<organism evidence="2 3">
    <name type="scientific">Roseovarius pelagicus</name>
    <dbReference type="NCBI Taxonomy" id="2980108"/>
    <lineage>
        <taxon>Bacteria</taxon>
        <taxon>Pseudomonadati</taxon>
        <taxon>Pseudomonadota</taxon>
        <taxon>Alphaproteobacteria</taxon>
        <taxon>Rhodobacterales</taxon>
        <taxon>Roseobacteraceae</taxon>
        <taxon>Roseovarius</taxon>
    </lineage>
</organism>
<protein>
    <submittedName>
        <fullName evidence="2">YHS domain-containing protein</fullName>
    </submittedName>
</protein>
<dbReference type="InterPro" id="IPR006311">
    <property type="entry name" value="TAT_signal"/>
</dbReference>
<keyword evidence="3" id="KW-1185">Reference proteome</keyword>
<accession>A0ABY6DCG2</accession>
<name>A0ABY6DCG2_9RHOB</name>
<evidence type="ECO:0000313" key="2">
    <source>
        <dbReference type="EMBL" id="UXX82693.1"/>
    </source>
</evidence>
<dbReference type="EMBL" id="CP106738">
    <property type="protein sequence ID" value="UXX82693.1"/>
    <property type="molecule type" value="Genomic_DNA"/>
</dbReference>
<evidence type="ECO:0000259" key="1">
    <source>
        <dbReference type="Pfam" id="PF04945"/>
    </source>
</evidence>
<dbReference type="PROSITE" id="PS51318">
    <property type="entry name" value="TAT"/>
    <property type="match status" value="1"/>
</dbReference>
<dbReference type="Pfam" id="PF04945">
    <property type="entry name" value="YHS"/>
    <property type="match status" value="1"/>
</dbReference>
<gene>
    <name evidence="2" type="ORF">N7U68_16630</name>
</gene>
<proteinExistence type="predicted"/>
<evidence type="ECO:0000313" key="3">
    <source>
        <dbReference type="Proteomes" id="UP001064087"/>
    </source>
</evidence>
<sequence length="152" mass="16974">MLTRRFLLATAASLPLGIVLPLLPAFAGKDRYFTHDGAAIGGYDPVAYFTQMKPVKGDTAHALSWDGAEWHFASAANKAMFEENPEKYAPQYGGYCAYAVSKGYTAKTEPDAWTVHDGRLYLNYDKSVRRIWERDTSGYISRANENWPAVLN</sequence>
<dbReference type="RefSeq" id="WP_263047526.1">
    <property type="nucleotide sequence ID" value="NZ_CP106738.1"/>
</dbReference>
<dbReference type="Proteomes" id="UP001064087">
    <property type="component" value="Chromosome"/>
</dbReference>
<dbReference type="InterPro" id="IPR007029">
    <property type="entry name" value="YHS_dom"/>
</dbReference>
<feature type="domain" description="YHS" evidence="1">
    <location>
        <begin position="46"/>
        <end position="92"/>
    </location>
</feature>
<reference evidence="2" key="1">
    <citation type="submission" date="2022-10" db="EMBL/GenBank/DDBJ databases">
        <title>Roseovarius pelagicus sp. nov., isolated from Arctic seawater.</title>
        <authorList>
            <person name="Hong Y.W."/>
            <person name="Hwang C.Y."/>
        </authorList>
    </citation>
    <scope>NUCLEOTIDE SEQUENCE</scope>
    <source>
        <strain evidence="2">HL-MP18</strain>
    </source>
</reference>
<dbReference type="NCBIfam" id="NF041384">
    <property type="entry name" value="YHS_seleno_dom"/>
    <property type="match status" value="1"/>
</dbReference>